<keyword evidence="7" id="KW-1185">Reference proteome</keyword>
<sequence>MKFDGVNKIENGGGSKNRQEDNKMEKIPENVEIAVLGGVGFNSYQEFESRLVSTPYGEVTVYLTTVRGKKVVVIPRHAGENHIPPHRINYRANIWAVYSIGAKRVISTNSVGSMRGHPVGSFVVLNDFIDFTRNRPSTFYDDKTVHVDVSEPYCPEIRIALRGALEKQGLPYTEGIYACTEGPRFETRAEIRMMNQFADVVGMTGVPEVSLAKELSLCYASLAIITNQACGMTTQKLTADEVTEVVGKAQDAIFEIVSDTIENIPETRNCRCRFAKDGACL</sequence>
<dbReference type="AlphaFoldDB" id="A0A0E3QTY5"/>
<dbReference type="PATRIC" id="fig|1434108.4.peg.2340"/>
<dbReference type="KEGG" id="mby:MSBRM_1847"/>
<dbReference type="InterPro" id="IPR010044">
    <property type="entry name" value="MTAP"/>
</dbReference>
<name>A0A0E3QTY5_METBA</name>
<dbReference type="GO" id="GO:0019509">
    <property type="term" value="P:L-methionine salvage from methylthioadenosine"/>
    <property type="evidence" value="ECO:0007669"/>
    <property type="project" value="TreeGrafter"/>
</dbReference>
<comment type="pathway">
    <text evidence="3">Purine metabolism; purine nucleoside salvage.</text>
</comment>
<dbReference type="CDD" id="cd09010">
    <property type="entry name" value="MTAP_SsMTAPII_like_MTIP"/>
    <property type="match status" value="1"/>
</dbReference>
<comment type="function">
    <text evidence="3">Catalyzes the reversible phosphorylation of S-methyl-5'-thioinosine (MTI) to hypoxanthine and 5-methylthioribose-1-phosphate. Involved in the breakdown of S-methyl-5'-thioadenosine (MTA), a major by-product of polyamine biosynthesis. Catabolism of (MTA) occurs via deamination to MTI and phosphorolysis to hypoxanthine.</text>
</comment>
<feature type="site" description="Important for substrate specificity" evidence="3">
    <location>
        <position position="239"/>
    </location>
</feature>
<dbReference type="GO" id="GO:0005829">
    <property type="term" value="C:cytosol"/>
    <property type="evidence" value="ECO:0007669"/>
    <property type="project" value="TreeGrafter"/>
</dbReference>
<feature type="domain" description="Nucleoside phosphorylase" evidence="5">
    <location>
        <begin position="32"/>
        <end position="261"/>
    </location>
</feature>
<comment type="catalytic activity">
    <reaction evidence="3">
        <text>S-methyl-5'-thioinosine + phosphate = 5-(methylsulfanyl)-alpha-D-ribose 1-phosphate + hypoxanthine</text>
        <dbReference type="Rhea" id="RHEA:30643"/>
        <dbReference type="ChEBI" id="CHEBI:17368"/>
        <dbReference type="ChEBI" id="CHEBI:43474"/>
        <dbReference type="ChEBI" id="CHEBI:48595"/>
        <dbReference type="ChEBI" id="CHEBI:58533"/>
        <dbReference type="EC" id="2.4.2.44"/>
    </reaction>
</comment>
<dbReference type="HOGENOM" id="CLU_054456_0_2_2"/>
<dbReference type="GO" id="GO:0017061">
    <property type="term" value="F:S-methyl-5-thioadenosine phosphorylase activity"/>
    <property type="evidence" value="ECO:0007669"/>
    <property type="project" value="InterPro"/>
</dbReference>
<protein>
    <recommendedName>
        <fullName evidence="3">Probable S-methyl-5'-thioinosine phosphorylase</fullName>
        <ecNumber evidence="3">2.4.2.44</ecNumber>
    </recommendedName>
    <alternativeName>
        <fullName evidence="3">5'-methylthioinosine phosphorylase</fullName>
        <shortName evidence="3">MTI phosphorylase</shortName>
        <shortName evidence="3">MTIP</shortName>
    </alternativeName>
</protein>
<proteinExistence type="inferred from homology"/>
<keyword evidence="1 3" id="KW-0328">Glycosyltransferase</keyword>
<dbReference type="Gene3D" id="3.40.50.1580">
    <property type="entry name" value="Nucleoside phosphorylase domain"/>
    <property type="match status" value="1"/>
</dbReference>
<dbReference type="SUPFAM" id="SSF53167">
    <property type="entry name" value="Purine and uridine phosphorylases"/>
    <property type="match status" value="1"/>
</dbReference>
<dbReference type="InterPro" id="IPR000845">
    <property type="entry name" value="Nucleoside_phosphorylase_d"/>
</dbReference>
<dbReference type="PANTHER" id="PTHR42679:SF2">
    <property type="entry name" value="S-METHYL-5'-THIOADENOSINE PHOSPHORYLASE"/>
    <property type="match status" value="1"/>
</dbReference>
<dbReference type="InterPro" id="IPR035994">
    <property type="entry name" value="Nucleoside_phosphorylase_sf"/>
</dbReference>
<feature type="region of interest" description="Disordered" evidence="4">
    <location>
        <begin position="1"/>
        <end position="24"/>
    </location>
</feature>
<dbReference type="UniPathway" id="UPA00606"/>
<accession>A0A0E3QTY5</accession>
<dbReference type="NCBIfam" id="TIGR01694">
    <property type="entry name" value="MTAP"/>
    <property type="match status" value="1"/>
</dbReference>
<evidence type="ECO:0000256" key="4">
    <source>
        <dbReference type="SAM" id="MobiDB-lite"/>
    </source>
</evidence>
<evidence type="ECO:0000256" key="3">
    <source>
        <dbReference type="HAMAP-Rule" id="MF_01963"/>
    </source>
</evidence>
<evidence type="ECO:0000256" key="2">
    <source>
        <dbReference type="ARBA" id="ARBA00022679"/>
    </source>
</evidence>
<dbReference type="Pfam" id="PF01048">
    <property type="entry name" value="PNP_UDP_1"/>
    <property type="match status" value="1"/>
</dbReference>
<dbReference type="Proteomes" id="UP000033033">
    <property type="component" value="Chromosome"/>
</dbReference>
<comment type="similarity">
    <text evidence="3">Belongs to the PNP/MTAP phosphorylase family. MTAP subfamily.</text>
</comment>
<feature type="binding site" evidence="3">
    <location>
        <position position="203"/>
    </location>
    <ligand>
        <name>substrate</name>
    </ligand>
</feature>
<dbReference type="STRING" id="1434108.MSBRM_1847"/>
<keyword evidence="3" id="KW-0660">Purine salvage</keyword>
<keyword evidence="2 3" id="KW-0808">Transferase</keyword>
<comment type="miscellaneous">
    <text evidence="3">Although this enzyme belongs to the family of MTA phosphorylases based on sequence homology, it has been shown that conserved amino acid substitutions in the substrate binding pocket convert the substrate specificity of this enzyme from 6-aminopurines to 6-oxopurines.</text>
</comment>
<feature type="binding site" evidence="3">
    <location>
        <begin position="227"/>
        <end position="229"/>
    </location>
    <ligand>
        <name>substrate</name>
    </ligand>
</feature>
<dbReference type="HAMAP" id="MF_01963">
    <property type="entry name" value="MTAP"/>
    <property type="match status" value="1"/>
</dbReference>
<dbReference type="GO" id="GO:0006166">
    <property type="term" value="P:purine ribonucleoside salvage"/>
    <property type="evidence" value="ECO:0007669"/>
    <property type="project" value="UniProtKB-UniRule"/>
</dbReference>
<evidence type="ECO:0000313" key="7">
    <source>
        <dbReference type="Proteomes" id="UP000033033"/>
    </source>
</evidence>
<gene>
    <name evidence="6" type="ORF">MSBRM_1847</name>
</gene>
<feature type="binding site" evidence="3">
    <location>
        <position position="204"/>
    </location>
    <ligand>
        <name>phosphate</name>
        <dbReference type="ChEBI" id="CHEBI:43474"/>
    </ligand>
</feature>
<feature type="site" description="Important for substrate specificity" evidence="3">
    <location>
        <position position="186"/>
    </location>
</feature>
<dbReference type="PANTHER" id="PTHR42679">
    <property type="entry name" value="S-METHYL-5'-THIOADENOSINE PHOSPHORYLASE"/>
    <property type="match status" value="1"/>
</dbReference>
<dbReference type="EC" id="2.4.2.44" evidence="3"/>
<dbReference type="EMBL" id="CP009528">
    <property type="protein sequence ID" value="AKB54845.1"/>
    <property type="molecule type" value="Genomic_DNA"/>
</dbReference>
<evidence type="ECO:0000313" key="6">
    <source>
        <dbReference type="EMBL" id="AKB54845.1"/>
    </source>
</evidence>
<feature type="binding site" evidence="3">
    <location>
        <begin position="76"/>
        <end position="77"/>
    </location>
    <ligand>
        <name>phosphate</name>
        <dbReference type="ChEBI" id="CHEBI:43474"/>
    </ligand>
</feature>
<reference evidence="6 7" key="1">
    <citation type="submission" date="2014-07" db="EMBL/GenBank/DDBJ databases">
        <title>Methanogenic archaea and the global carbon cycle.</title>
        <authorList>
            <person name="Henriksen J.R."/>
            <person name="Luke J."/>
            <person name="Reinhart S."/>
            <person name="Benedict M.N."/>
            <person name="Youngblut N.D."/>
            <person name="Metcalf M.E."/>
            <person name="Whitaker R.J."/>
            <person name="Metcalf W.W."/>
        </authorList>
    </citation>
    <scope>NUCLEOTIDE SEQUENCE [LARGE SCALE GENOMIC DNA]</scope>
    <source>
        <strain evidence="6 7">MS</strain>
    </source>
</reference>
<evidence type="ECO:0000256" key="1">
    <source>
        <dbReference type="ARBA" id="ARBA00022676"/>
    </source>
</evidence>
<comment type="subunit">
    <text evidence="3">Homotrimer.</text>
</comment>
<evidence type="ECO:0000259" key="5">
    <source>
        <dbReference type="Pfam" id="PF01048"/>
    </source>
</evidence>
<organism evidence="6 7">
    <name type="scientific">Methanosarcina barkeri MS</name>
    <dbReference type="NCBI Taxonomy" id="1434108"/>
    <lineage>
        <taxon>Archaea</taxon>
        <taxon>Methanobacteriati</taxon>
        <taxon>Methanobacteriota</taxon>
        <taxon>Stenosarchaea group</taxon>
        <taxon>Methanomicrobia</taxon>
        <taxon>Methanosarcinales</taxon>
        <taxon>Methanosarcinaceae</taxon>
        <taxon>Methanosarcina</taxon>
    </lineage>
</organism>
<comment type="caution">
    <text evidence="3">Lacks conserved residue(s) required for the propagation of feature annotation.</text>
</comment>